<evidence type="ECO:0000313" key="3">
    <source>
        <dbReference type="Proteomes" id="UP000095185"/>
    </source>
</evidence>
<dbReference type="RefSeq" id="WP_069810923.1">
    <property type="nucleotide sequence ID" value="NZ_CP017305.1"/>
</dbReference>
<reference evidence="2" key="1">
    <citation type="submission" date="2016-09" db="EMBL/GenBank/DDBJ databases">
        <title>Genome sequence of Chlorobaculum limnaeum.</title>
        <authorList>
            <person name="Liu Z."/>
            <person name="Tank M."/>
            <person name="Bryant D.A."/>
        </authorList>
    </citation>
    <scope>NUCLEOTIDE SEQUENCE [LARGE SCALE GENOMIC DNA]</scope>
    <source>
        <strain evidence="2">DSM 1677</strain>
    </source>
</reference>
<accession>A0A1D8D344</accession>
<dbReference type="PANTHER" id="PTHR16509:SF1">
    <property type="entry name" value="MANGANESE-DEPENDENT ADP-RIBOSE_CDP-ALCOHOL DIPHOSPHATASE"/>
    <property type="match status" value="1"/>
</dbReference>
<dbReference type="Proteomes" id="UP000095185">
    <property type="component" value="Chromosome"/>
</dbReference>
<dbReference type="PANTHER" id="PTHR16509">
    <property type="match status" value="1"/>
</dbReference>
<dbReference type="SUPFAM" id="SSF56300">
    <property type="entry name" value="Metallo-dependent phosphatases"/>
    <property type="match status" value="1"/>
</dbReference>
<dbReference type="EMBL" id="CP017305">
    <property type="protein sequence ID" value="AOS84733.1"/>
    <property type="molecule type" value="Genomic_DNA"/>
</dbReference>
<dbReference type="InterPro" id="IPR004843">
    <property type="entry name" value="Calcineurin-like_PHP"/>
</dbReference>
<organism evidence="2 3">
    <name type="scientific">Chlorobaculum limnaeum</name>
    <dbReference type="NCBI Taxonomy" id="274537"/>
    <lineage>
        <taxon>Bacteria</taxon>
        <taxon>Pseudomonadati</taxon>
        <taxon>Chlorobiota</taxon>
        <taxon>Chlorobiia</taxon>
        <taxon>Chlorobiales</taxon>
        <taxon>Chlorobiaceae</taxon>
        <taxon>Chlorobaculum</taxon>
    </lineage>
</organism>
<gene>
    <name evidence="2" type="ORF">BIU88_11665</name>
</gene>
<dbReference type="InterPro" id="IPR029052">
    <property type="entry name" value="Metallo-depent_PP-like"/>
</dbReference>
<dbReference type="STRING" id="274537.BIU88_11665"/>
<evidence type="ECO:0000259" key="1">
    <source>
        <dbReference type="Pfam" id="PF00149"/>
    </source>
</evidence>
<name>A0A1D8D344_CHLLM</name>
<dbReference type="Pfam" id="PF00149">
    <property type="entry name" value="Metallophos"/>
    <property type="match status" value="1"/>
</dbReference>
<dbReference type="AlphaFoldDB" id="A0A1D8D344"/>
<proteinExistence type="predicted"/>
<dbReference type="GO" id="GO:0016787">
    <property type="term" value="F:hydrolase activity"/>
    <property type="evidence" value="ECO:0007669"/>
    <property type="project" value="InterPro"/>
</dbReference>
<dbReference type="Gene3D" id="3.60.21.10">
    <property type="match status" value="1"/>
</dbReference>
<dbReference type="OrthoDB" id="9795554at2"/>
<dbReference type="KEGG" id="clz:BIU88_11665"/>
<protein>
    <submittedName>
        <fullName evidence="2">Metallophosphoesterase</fullName>
    </submittedName>
</protein>
<feature type="domain" description="Calcineurin-like phosphoesterase" evidence="1">
    <location>
        <begin position="9"/>
        <end position="223"/>
    </location>
</feature>
<sequence>MSTSGEHPLKFGIVTDIHYNPETETGNQTEAGLERCIEKWTREGAEFVIQLGDLINREGPEAEADLIAVRDMLARFPGKVHHVAGNHCLAVPPERYKAIMGLDSLYHTFASHGIRFIALDGMDVSAINEPQTEADHHLLEYYRDVVKAPFYCGAIGARQLEWLVSELDLALKNEEPVIILSHLPLLEETTDEKHGLLWNHEEVVAILSRYPNVRAVLSGHYHAAAKAVRGGIEFVVLAAFGGGDGVMDGDCLIVKASGNRLVFRSRQDDILLNLDNT</sequence>
<evidence type="ECO:0000313" key="2">
    <source>
        <dbReference type="EMBL" id="AOS84733.1"/>
    </source>
</evidence>
<keyword evidence="3" id="KW-1185">Reference proteome</keyword>